<dbReference type="Pfam" id="PF01022">
    <property type="entry name" value="HTH_5"/>
    <property type="match status" value="1"/>
</dbReference>
<dbReference type="Proteomes" id="UP000231791">
    <property type="component" value="Chromosome"/>
</dbReference>
<evidence type="ECO:0000256" key="3">
    <source>
        <dbReference type="ARBA" id="ARBA00023163"/>
    </source>
</evidence>
<dbReference type="RefSeq" id="WP_030229050.1">
    <property type="nucleotide sequence ID" value="NZ_CP024985.1"/>
</dbReference>
<dbReference type="GO" id="GO:0003677">
    <property type="term" value="F:DNA binding"/>
    <property type="evidence" value="ECO:0007669"/>
    <property type="project" value="UniProtKB-KW"/>
</dbReference>
<gene>
    <name evidence="4" type="ORF">SLAV_03560</name>
</gene>
<keyword evidence="1" id="KW-0805">Transcription regulation</keyword>
<dbReference type="InterPro" id="IPR001845">
    <property type="entry name" value="HTH_ArsR_DNA-bd_dom"/>
</dbReference>
<dbReference type="OrthoDB" id="3460651at2"/>
<dbReference type="InterPro" id="IPR036390">
    <property type="entry name" value="WH_DNA-bd_sf"/>
</dbReference>
<dbReference type="AlphaFoldDB" id="A0A2K8P927"/>
<dbReference type="InterPro" id="IPR051011">
    <property type="entry name" value="Metal_resp_trans_reg"/>
</dbReference>
<dbReference type="InterPro" id="IPR036388">
    <property type="entry name" value="WH-like_DNA-bd_sf"/>
</dbReference>
<name>A0A2K8P927_STRLA</name>
<dbReference type="GeneID" id="49381855"/>
<reference evidence="4 5" key="1">
    <citation type="submission" date="2017-11" db="EMBL/GenBank/DDBJ databases">
        <title>Complete genome sequence of Streptomyces lavendulae subsp. lavendulae CCM 3239 (formerly 'Streptomyces aureofaciens CCM 3239'), the producer of the angucycline-type antibiotic auricin.</title>
        <authorList>
            <person name="Busche T."/>
            <person name="Novakova R."/>
            <person name="Al'Dilaimi A."/>
            <person name="Homerova D."/>
            <person name="Feckova L."/>
            <person name="Rezuchova B."/>
            <person name="Mingyar E."/>
            <person name="Csolleiova D."/>
            <person name="Bekeova C."/>
            <person name="Winkler A."/>
            <person name="Sevcikova B."/>
            <person name="Kalinowski J."/>
            <person name="Kormanec J."/>
            <person name="Ruckert C."/>
        </authorList>
    </citation>
    <scope>NUCLEOTIDE SEQUENCE [LARGE SCALE GENOMIC DNA]</scope>
    <source>
        <strain evidence="4 5">CCM 3239</strain>
    </source>
</reference>
<evidence type="ECO:0000256" key="1">
    <source>
        <dbReference type="ARBA" id="ARBA00023015"/>
    </source>
</evidence>
<evidence type="ECO:0000256" key="2">
    <source>
        <dbReference type="ARBA" id="ARBA00023125"/>
    </source>
</evidence>
<dbReference type="KEGG" id="slx:SLAV_03560"/>
<evidence type="ECO:0000313" key="5">
    <source>
        <dbReference type="Proteomes" id="UP000231791"/>
    </source>
</evidence>
<dbReference type="CDD" id="cd00090">
    <property type="entry name" value="HTH_ARSR"/>
    <property type="match status" value="1"/>
</dbReference>
<dbReference type="PANTHER" id="PTHR43132:SF6">
    <property type="entry name" value="HTH-TYPE TRANSCRIPTIONAL REPRESSOR CZRA"/>
    <property type="match status" value="1"/>
</dbReference>
<dbReference type="SMART" id="SM00418">
    <property type="entry name" value="HTH_ARSR"/>
    <property type="match status" value="1"/>
</dbReference>
<dbReference type="InterPro" id="IPR011991">
    <property type="entry name" value="ArsR-like_HTH"/>
</dbReference>
<evidence type="ECO:0000313" key="4">
    <source>
        <dbReference type="EMBL" id="ATZ22620.1"/>
    </source>
</evidence>
<dbReference type="Gene3D" id="1.10.10.10">
    <property type="entry name" value="Winged helix-like DNA-binding domain superfamily/Winged helix DNA-binding domain"/>
    <property type="match status" value="1"/>
</dbReference>
<keyword evidence="2" id="KW-0238">DNA-binding</keyword>
<protein>
    <submittedName>
        <fullName evidence="4">Bacterial regulatory protein, arsR family</fullName>
    </submittedName>
</protein>
<dbReference type="EMBL" id="CP024985">
    <property type="protein sequence ID" value="ATZ22620.1"/>
    <property type="molecule type" value="Genomic_DNA"/>
</dbReference>
<dbReference type="GO" id="GO:0003700">
    <property type="term" value="F:DNA-binding transcription factor activity"/>
    <property type="evidence" value="ECO:0007669"/>
    <property type="project" value="InterPro"/>
</dbReference>
<organism evidence="4 5">
    <name type="scientific">Streptomyces lavendulae subsp. lavendulae</name>
    <dbReference type="NCBI Taxonomy" id="58340"/>
    <lineage>
        <taxon>Bacteria</taxon>
        <taxon>Bacillati</taxon>
        <taxon>Actinomycetota</taxon>
        <taxon>Actinomycetes</taxon>
        <taxon>Kitasatosporales</taxon>
        <taxon>Streptomycetaceae</taxon>
        <taxon>Streptomyces</taxon>
    </lineage>
</organism>
<dbReference type="PANTHER" id="PTHR43132">
    <property type="entry name" value="ARSENICAL RESISTANCE OPERON REPRESSOR ARSR-RELATED"/>
    <property type="match status" value="1"/>
</dbReference>
<accession>A0A2K8P927</accession>
<keyword evidence="3" id="KW-0804">Transcription</keyword>
<sequence>MGEVRFGVRDVAGVRFAISPLWETVTSFRAVADPGRYAVHLPWLTSVRALRADRALAARTAPLRVLTAADGPGERPAADAADFLTPPPRCPLAEFEEELALLTVPSDGVRGTTPPDPADALRAWWEAAVRPYWPRVRAVLEADIAYRTRQLAEDGIQEVLSRLHPALRWTGDRLVSPELGPAVLDLDGRGITLAPSAFAVRCHLLTGPGPTPPAVVYPARAVGTLWERRGASGEGLARLLGRSRALLLAYTSSPATTTQLAARTGLSLGAVSQHLGVLRDAGLVTSHRYRREVHYATSELGDALLARA</sequence>
<keyword evidence="5" id="KW-1185">Reference proteome</keyword>
<proteinExistence type="predicted"/>
<dbReference type="SUPFAM" id="SSF46785">
    <property type="entry name" value="Winged helix' DNA-binding domain"/>
    <property type="match status" value="1"/>
</dbReference>